<evidence type="ECO:0000256" key="7">
    <source>
        <dbReference type="RuleBase" id="RU363032"/>
    </source>
</evidence>
<feature type="region of interest" description="Disordered" evidence="8">
    <location>
        <begin position="1"/>
        <end position="25"/>
    </location>
</feature>
<keyword evidence="11" id="KW-1185">Reference proteome</keyword>
<organism evidence="10 11">
    <name type="scientific">Ornithinimicrobium humiphilum</name>
    <dbReference type="NCBI Taxonomy" id="125288"/>
    <lineage>
        <taxon>Bacteria</taxon>
        <taxon>Bacillati</taxon>
        <taxon>Actinomycetota</taxon>
        <taxon>Actinomycetes</taxon>
        <taxon>Micrococcales</taxon>
        <taxon>Ornithinimicrobiaceae</taxon>
        <taxon>Ornithinimicrobium</taxon>
    </lineage>
</organism>
<dbReference type="Proteomes" id="UP000315133">
    <property type="component" value="Unassembled WGS sequence"/>
</dbReference>
<dbReference type="Gene3D" id="1.10.3720.10">
    <property type="entry name" value="MetI-like"/>
    <property type="match status" value="1"/>
</dbReference>
<comment type="caution">
    <text evidence="10">The sequence shown here is derived from an EMBL/GenBank/DDBJ whole genome shotgun (WGS) entry which is preliminary data.</text>
</comment>
<dbReference type="InterPro" id="IPR000515">
    <property type="entry name" value="MetI-like"/>
</dbReference>
<dbReference type="SUPFAM" id="SSF161098">
    <property type="entry name" value="MetI-like"/>
    <property type="match status" value="1"/>
</dbReference>
<evidence type="ECO:0000313" key="10">
    <source>
        <dbReference type="EMBL" id="TQM97311.1"/>
    </source>
</evidence>
<reference evidence="10 11" key="1">
    <citation type="submission" date="2019-06" db="EMBL/GenBank/DDBJ databases">
        <title>Sequencing the genomes of 1000 actinobacteria strains.</title>
        <authorList>
            <person name="Klenk H.-P."/>
        </authorList>
    </citation>
    <scope>NUCLEOTIDE SEQUENCE [LARGE SCALE GENOMIC DNA]</scope>
    <source>
        <strain evidence="10 11">DSM 12362</strain>
    </source>
</reference>
<feature type="domain" description="ABC transmembrane type-1" evidence="9">
    <location>
        <begin position="94"/>
        <end position="284"/>
    </location>
</feature>
<dbReference type="AlphaFoldDB" id="A0A543KQF6"/>
<evidence type="ECO:0000256" key="5">
    <source>
        <dbReference type="ARBA" id="ARBA00022989"/>
    </source>
</evidence>
<accession>A0A543KQF6</accession>
<keyword evidence="4 7" id="KW-0812">Transmembrane</keyword>
<feature type="transmembrane region" description="Helical" evidence="7">
    <location>
        <begin position="262"/>
        <end position="284"/>
    </location>
</feature>
<gene>
    <name evidence="10" type="ORF">FB476_2218</name>
</gene>
<comment type="subcellular location">
    <subcellularLocation>
        <location evidence="1 7">Cell membrane</location>
        <topology evidence="1 7">Multi-pass membrane protein</topology>
    </subcellularLocation>
</comment>
<feature type="transmembrane region" description="Helical" evidence="7">
    <location>
        <begin position="32"/>
        <end position="50"/>
    </location>
</feature>
<keyword evidence="3" id="KW-1003">Cell membrane</keyword>
<feature type="transmembrane region" description="Helical" evidence="7">
    <location>
        <begin position="140"/>
        <end position="168"/>
    </location>
</feature>
<evidence type="ECO:0000256" key="8">
    <source>
        <dbReference type="SAM" id="MobiDB-lite"/>
    </source>
</evidence>
<dbReference type="InterPro" id="IPR050366">
    <property type="entry name" value="BP-dependent_transpt_permease"/>
</dbReference>
<dbReference type="PANTHER" id="PTHR43386">
    <property type="entry name" value="OLIGOPEPTIDE TRANSPORT SYSTEM PERMEASE PROTEIN APPC"/>
    <property type="match status" value="1"/>
</dbReference>
<dbReference type="GO" id="GO:0005886">
    <property type="term" value="C:plasma membrane"/>
    <property type="evidence" value="ECO:0007669"/>
    <property type="project" value="UniProtKB-SubCell"/>
</dbReference>
<dbReference type="Pfam" id="PF00528">
    <property type="entry name" value="BPD_transp_1"/>
    <property type="match status" value="1"/>
</dbReference>
<dbReference type="PANTHER" id="PTHR43386:SF23">
    <property type="entry name" value="ABC TRANSPORTER"/>
    <property type="match status" value="1"/>
</dbReference>
<evidence type="ECO:0000256" key="4">
    <source>
        <dbReference type="ARBA" id="ARBA00022692"/>
    </source>
</evidence>
<keyword evidence="2 7" id="KW-0813">Transport</keyword>
<feature type="transmembrane region" description="Helical" evidence="7">
    <location>
        <begin position="211"/>
        <end position="228"/>
    </location>
</feature>
<keyword evidence="6 7" id="KW-0472">Membrane</keyword>
<dbReference type="PROSITE" id="PS50928">
    <property type="entry name" value="ABC_TM1"/>
    <property type="match status" value="1"/>
</dbReference>
<comment type="similarity">
    <text evidence="7">Belongs to the binding-protein-dependent transport system permease family.</text>
</comment>
<feature type="compositionally biased region" description="Basic and acidic residues" evidence="8">
    <location>
        <begin position="12"/>
        <end position="21"/>
    </location>
</feature>
<dbReference type="InterPro" id="IPR035906">
    <property type="entry name" value="MetI-like_sf"/>
</dbReference>
<name>A0A543KQF6_9MICO</name>
<dbReference type="CDD" id="cd06261">
    <property type="entry name" value="TM_PBP2"/>
    <property type="match status" value="1"/>
</dbReference>
<dbReference type="GO" id="GO:0055085">
    <property type="term" value="P:transmembrane transport"/>
    <property type="evidence" value="ECO:0007669"/>
    <property type="project" value="InterPro"/>
</dbReference>
<keyword evidence="5 7" id="KW-1133">Transmembrane helix</keyword>
<protein>
    <submittedName>
        <fullName evidence="10">Peptide/nickel transport system permease protein</fullName>
    </submittedName>
</protein>
<evidence type="ECO:0000256" key="2">
    <source>
        <dbReference type="ARBA" id="ARBA00022448"/>
    </source>
</evidence>
<dbReference type="EMBL" id="VFPU01000001">
    <property type="protein sequence ID" value="TQM97311.1"/>
    <property type="molecule type" value="Genomic_DNA"/>
</dbReference>
<evidence type="ECO:0000256" key="1">
    <source>
        <dbReference type="ARBA" id="ARBA00004651"/>
    </source>
</evidence>
<proteinExistence type="inferred from homology"/>
<feature type="transmembrane region" description="Helical" evidence="7">
    <location>
        <begin position="92"/>
        <end position="119"/>
    </location>
</feature>
<sequence>MAEPGTWAPVPDHGRPWDRLARGRTPPGRLRGARVAVAAGLVVLALVVLLPGGEAHRADFAHALLPPSGEHPFGTDQAGRDLLTRSLAGARVSLLVGLAAAVSAAVLGTLVGGAAGALARRGGGGADALLMRVVDGVNALPHLVLGIVVVAMLGPSLTSVVISIAVTHWTTTARLVRAELLALSTAGFVEAAVGAGASRRSVLVHHQLPHVAGRVLLATVLMVPHAIMHESALSFLGLGLGDDRTSLGTIIEQSRTAVLAGAWWPAVLPGLVLVGLSLLVFLVAERVRPRSVGRA</sequence>
<dbReference type="OrthoDB" id="9812701at2"/>
<evidence type="ECO:0000256" key="6">
    <source>
        <dbReference type="ARBA" id="ARBA00023136"/>
    </source>
</evidence>
<evidence type="ECO:0000259" key="9">
    <source>
        <dbReference type="PROSITE" id="PS50928"/>
    </source>
</evidence>
<evidence type="ECO:0000313" key="11">
    <source>
        <dbReference type="Proteomes" id="UP000315133"/>
    </source>
</evidence>
<evidence type="ECO:0000256" key="3">
    <source>
        <dbReference type="ARBA" id="ARBA00022475"/>
    </source>
</evidence>
<dbReference type="RefSeq" id="WP_141818795.1">
    <property type="nucleotide sequence ID" value="NZ_BAAAIL010000002.1"/>
</dbReference>